<sequence length="80" mass="9414">MSLFEDLFFDDAYLAQKFSRKVLKHSDELKNDNEIIKKILIENMLDSLKNAEEIKNEIKILNDKISGMEKLLLEILESKK</sequence>
<dbReference type="EMBL" id="CP001740">
    <property type="protein sequence ID" value="ACZ10998.1"/>
    <property type="molecule type" value="Genomic_DNA"/>
</dbReference>
<feature type="coiled-coil region" evidence="1">
    <location>
        <begin position="41"/>
        <end position="71"/>
    </location>
</feature>
<dbReference type="HOGENOM" id="CLU_2587741_0_0_0"/>
<evidence type="ECO:0000256" key="1">
    <source>
        <dbReference type="SAM" id="Coils"/>
    </source>
</evidence>
<keyword evidence="2" id="KW-0614">Plasmid</keyword>
<dbReference type="Proteomes" id="UP000000845">
    <property type="component" value="Plasmid pSTERM01"/>
</dbReference>
<organism evidence="2 3">
    <name type="scientific">Sebaldella termitidis (strain ATCC 33386 / NCTC 11300)</name>
    <dbReference type="NCBI Taxonomy" id="526218"/>
    <lineage>
        <taxon>Bacteria</taxon>
        <taxon>Fusobacteriati</taxon>
        <taxon>Fusobacteriota</taxon>
        <taxon>Fusobacteriia</taxon>
        <taxon>Fusobacteriales</taxon>
        <taxon>Leptotrichiaceae</taxon>
        <taxon>Sebaldella</taxon>
    </lineage>
</organism>
<geneLocation type="plasmid" evidence="2 3">
    <name>pSTERM01</name>
</geneLocation>
<accession>D1AS11</accession>
<dbReference type="KEGG" id="str:Sterm_4166"/>
<proteinExistence type="predicted"/>
<gene>
    <name evidence="2" type="ORF">Sterm_4166</name>
</gene>
<keyword evidence="3" id="KW-1185">Reference proteome</keyword>
<evidence type="ECO:0000313" key="2">
    <source>
        <dbReference type="EMBL" id="ACZ10998.1"/>
    </source>
</evidence>
<evidence type="ECO:0000313" key="3">
    <source>
        <dbReference type="Proteomes" id="UP000000845"/>
    </source>
</evidence>
<dbReference type="AlphaFoldDB" id="D1AS11"/>
<name>D1AS11_SEBTE</name>
<keyword evidence="1" id="KW-0175">Coiled coil</keyword>
<protein>
    <submittedName>
        <fullName evidence="2">Uncharacterized protein</fullName>
    </submittedName>
</protein>
<dbReference type="RefSeq" id="WP_012863573.1">
    <property type="nucleotide sequence ID" value="NC_013518.1"/>
</dbReference>
<reference evidence="2 3" key="1">
    <citation type="journal article" date="2010" name="Stand. Genomic Sci.">
        <title>Complete genome sequence of Sebaldella termitidis type strain (NCTC 11300).</title>
        <authorList>
            <person name="Harmon-Smith M."/>
            <person name="Celia L."/>
            <person name="Chertkov O."/>
            <person name="Lapidus A."/>
            <person name="Copeland A."/>
            <person name="Glavina Del Rio T."/>
            <person name="Nolan M."/>
            <person name="Lucas S."/>
            <person name="Tice H."/>
            <person name="Cheng J.F."/>
            <person name="Han C."/>
            <person name="Detter J.C."/>
            <person name="Bruce D."/>
            <person name="Goodwin L."/>
            <person name="Pitluck S."/>
            <person name="Pati A."/>
            <person name="Liolios K."/>
            <person name="Ivanova N."/>
            <person name="Mavromatis K."/>
            <person name="Mikhailova N."/>
            <person name="Chen A."/>
            <person name="Palaniappan K."/>
            <person name="Land M."/>
            <person name="Hauser L."/>
            <person name="Chang Y.J."/>
            <person name="Jeffries C.D."/>
            <person name="Brettin T."/>
            <person name="Goker M."/>
            <person name="Beck B."/>
            <person name="Bristow J."/>
            <person name="Eisen J.A."/>
            <person name="Markowitz V."/>
            <person name="Hugenholtz P."/>
            <person name="Kyrpides N.C."/>
            <person name="Klenk H.P."/>
            <person name="Chen F."/>
        </authorList>
    </citation>
    <scope>NUCLEOTIDE SEQUENCE [LARGE SCALE GENOMIC DNA]</scope>
    <source>
        <strain evidence="3">ATCC 33386 / NCTC 11300</strain>
        <plasmid evidence="3">Plasmid pSTERM01</plasmid>
    </source>
</reference>